<dbReference type="AlphaFoldDB" id="A0A9D1R6M6"/>
<protein>
    <submittedName>
        <fullName evidence="2">DUF2500 family protein</fullName>
    </submittedName>
</protein>
<organism evidence="2 3">
    <name type="scientific">Candidatus Acetatifactor stercoripullorum</name>
    <dbReference type="NCBI Taxonomy" id="2838414"/>
    <lineage>
        <taxon>Bacteria</taxon>
        <taxon>Bacillati</taxon>
        <taxon>Bacillota</taxon>
        <taxon>Clostridia</taxon>
        <taxon>Lachnospirales</taxon>
        <taxon>Lachnospiraceae</taxon>
        <taxon>Acetatifactor</taxon>
    </lineage>
</organism>
<reference evidence="2" key="1">
    <citation type="journal article" date="2021" name="PeerJ">
        <title>Extensive microbial diversity within the chicken gut microbiome revealed by metagenomics and culture.</title>
        <authorList>
            <person name="Gilroy R."/>
            <person name="Ravi A."/>
            <person name="Getino M."/>
            <person name="Pursley I."/>
            <person name="Horton D.L."/>
            <person name="Alikhan N.F."/>
            <person name="Baker D."/>
            <person name="Gharbi K."/>
            <person name="Hall N."/>
            <person name="Watson M."/>
            <person name="Adriaenssens E.M."/>
            <person name="Foster-Nyarko E."/>
            <person name="Jarju S."/>
            <person name="Secka A."/>
            <person name="Antonio M."/>
            <person name="Oren A."/>
            <person name="Chaudhuri R.R."/>
            <person name="La Ragione R."/>
            <person name="Hildebrand F."/>
            <person name="Pallen M.J."/>
        </authorList>
    </citation>
    <scope>NUCLEOTIDE SEQUENCE</scope>
    <source>
        <strain evidence="2">CHK195-6426</strain>
    </source>
</reference>
<gene>
    <name evidence="2" type="ORF">H9742_05765</name>
</gene>
<evidence type="ECO:0000313" key="2">
    <source>
        <dbReference type="EMBL" id="HIW81026.1"/>
    </source>
</evidence>
<reference evidence="2" key="2">
    <citation type="submission" date="2021-04" db="EMBL/GenBank/DDBJ databases">
        <authorList>
            <person name="Gilroy R."/>
        </authorList>
    </citation>
    <scope>NUCLEOTIDE SEQUENCE</scope>
    <source>
        <strain evidence="2">CHK195-6426</strain>
    </source>
</reference>
<name>A0A9D1R6M6_9FIRM</name>
<dbReference type="Proteomes" id="UP000824265">
    <property type="component" value="Unassembled WGS sequence"/>
</dbReference>
<evidence type="ECO:0000313" key="3">
    <source>
        <dbReference type="Proteomes" id="UP000824265"/>
    </source>
</evidence>
<keyword evidence="1" id="KW-1133">Transmembrane helix</keyword>
<evidence type="ECO:0000256" key="1">
    <source>
        <dbReference type="SAM" id="Phobius"/>
    </source>
</evidence>
<keyword evidence="1" id="KW-0812">Transmembrane</keyword>
<sequence length="147" mass="16292">MNVNAMEFSLVENVLAICFGLCIAAYMIWLLGRAWKKRGSRTVKVEKARILSKLETDYCSQTVFAQSGQVESGLAEKGKLYKLLLENEEKKGQKYELVTSRSVYDRVKEGDIGELVFCGEELVQFGELSSAAGEGNSFVGANQDFEG</sequence>
<accession>A0A9D1R6M6</accession>
<keyword evidence="1" id="KW-0472">Membrane</keyword>
<feature type="transmembrane region" description="Helical" evidence="1">
    <location>
        <begin position="14"/>
        <end position="32"/>
    </location>
</feature>
<dbReference type="EMBL" id="DXGH01000031">
    <property type="protein sequence ID" value="HIW81026.1"/>
    <property type="molecule type" value="Genomic_DNA"/>
</dbReference>
<comment type="caution">
    <text evidence="2">The sequence shown here is derived from an EMBL/GenBank/DDBJ whole genome shotgun (WGS) entry which is preliminary data.</text>
</comment>
<proteinExistence type="predicted"/>